<evidence type="ECO:0000256" key="1">
    <source>
        <dbReference type="ARBA" id="ARBA00004123"/>
    </source>
</evidence>
<evidence type="ECO:0000256" key="8">
    <source>
        <dbReference type="PIRNR" id="PIRNR037125"/>
    </source>
</evidence>
<evidence type="ECO:0000313" key="12">
    <source>
        <dbReference type="EMBL" id="CAK8680389.1"/>
    </source>
</evidence>
<evidence type="ECO:0000256" key="3">
    <source>
        <dbReference type="ARBA" id="ARBA00022722"/>
    </source>
</evidence>
<accession>A0ABP0FPE9</accession>
<comment type="subcellular location">
    <subcellularLocation>
        <location evidence="1 8">Nucleus</location>
    </subcellularLocation>
</comment>
<proteinExistence type="inferred from homology"/>
<dbReference type="PANTHER" id="PTHR12814:SF2">
    <property type="entry name" value="RNA-BINDING PROTEIN NOB1"/>
    <property type="match status" value="1"/>
</dbReference>
<keyword evidence="13" id="KW-1185">Reference proteome</keyword>
<keyword evidence="7 8" id="KW-0539">Nucleus</keyword>
<gene>
    <name evidence="12" type="ORF">CVLEPA_LOCUS10645</name>
</gene>
<dbReference type="Proteomes" id="UP001642483">
    <property type="component" value="Unassembled WGS sequence"/>
</dbReference>
<evidence type="ECO:0000259" key="10">
    <source>
        <dbReference type="Pfam" id="PF08772"/>
    </source>
</evidence>
<dbReference type="SUPFAM" id="SSF144206">
    <property type="entry name" value="NOB1 zinc finger-like"/>
    <property type="match status" value="1"/>
</dbReference>
<keyword evidence="4 8" id="KW-0479">Metal-binding</keyword>
<keyword evidence="3" id="KW-0540">Nuclease</keyword>
<dbReference type="InterPro" id="IPR036283">
    <property type="entry name" value="NOB1_Zf-like_sf"/>
</dbReference>
<dbReference type="Pfam" id="PF08772">
    <property type="entry name" value="Zn_ribbon_NOB1"/>
    <property type="match status" value="1"/>
</dbReference>
<dbReference type="InterPro" id="IPR039907">
    <property type="entry name" value="NOB1"/>
</dbReference>
<evidence type="ECO:0000259" key="11">
    <source>
        <dbReference type="Pfam" id="PF17146"/>
    </source>
</evidence>
<dbReference type="InterPro" id="IPR033411">
    <property type="entry name" value="Ribonuclease_PIN"/>
</dbReference>
<comment type="caution">
    <text evidence="12">The sequence shown here is derived from an EMBL/GenBank/DDBJ whole genome shotgun (WGS) entry which is preliminary data.</text>
</comment>
<evidence type="ECO:0000256" key="5">
    <source>
        <dbReference type="ARBA" id="ARBA00022801"/>
    </source>
</evidence>
<sequence>MKVDHLVVDSGGFLRNADLKELGTKIYTCREVVTEIKDRVTRRRLAVLPYELNFKEPSSSSIQIVIEASKKSGDYASLSSVDIKVLALTYELTVQHKGADDIKDNIENNHTVQLGGDLQSDMKLPGFFLPDAQQENSEEVQLVDETAHIVICPEQLAKDIEEINLNEEKSLEEVINSDLKNSSCLDADGFSDKALCPKTGDDEDNGGWITPAMLREMKSEQVLEYKKVIQVACLTTDFAMQNVLLKMNINIVSVDGMLVKTMRSYVLRCHSCFEVTKIMTKVFCPKCGNKTLKRVPVEVQEDGSMKMFFSRNPKVLNPRGSRYSLPMPQGGKHSRNPILCADQVVPQDRPSRKALVKTNVWNEDYDNATSPFIMNDTESRAFRLGVRPGNSRKQRRNPNAVGKKFVKQR</sequence>
<dbReference type="PIRSF" id="PIRSF037125">
    <property type="entry name" value="D-site_20S_pre-rRNA_nuclease"/>
    <property type="match status" value="1"/>
</dbReference>
<dbReference type="EMBL" id="CAWYQH010000068">
    <property type="protein sequence ID" value="CAK8680389.1"/>
    <property type="molecule type" value="Genomic_DNA"/>
</dbReference>
<evidence type="ECO:0000256" key="9">
    <source>
        <dbReference type="SAM" id="MobiDB-lite"/>
    </source>
</evidence>
<organism evidence="12 13">
    <name type="scientific">Clavelina lepadiformis</name>
    <name type="common">Light-bulb sea squirt</name>
    <name type="synonym">Ascidia lepadiformis</name>
    <dbReference type="NCBI Taxonomy" id="159417"/>
    <lineage>
        <taxon>Eukaryota</taxon>
        <taxon>Metazoa</taxon>
        <taxon>Chordata</taxon>
        <taxon>Tunicata</taxon>
        <taxon>Ascidiacea</taxon>
        <taxon>Aplousobranchia</taxon>
        <taxon>Clavelinidae</taxon>
        <taxon>Clavelina</taxon>
    </lineage>
</organism>
<dbReference type="Gene3D" id="3.40.50.1010">
    <property type="entry name" value="5'-nuclease"/>
    <property type="match status" value="1"/>
</dbReference>
<evidence type="ECO:0000313" key="13">
    <source>
        <dbReference type="Proteomes" id="UP001642483"/>
    </source>
</evidence>
<feature type="domain" description="Nin one binding (NOB1) Zn-ribbon-like" evidence="10">
    <location>
        <begin position="259"/>
        <end position="331"/>
    </location>
</feature>
<evidence type="ECO:0000256" key="2">
    <source>
        <dbReference type="ARBA" id="ARBA00005858"/>
    </source>
</evidence>
<reference evidence="12 13" key="1">
    <citation type="submission" date="2024-02" db="EMBL/GenBank/DDBJ databases">
        <authorList>
            <person name="Daric V."/>
            <person name="Darras S."/>
        </authorList>
    </citation>
    <scope>NUCLEOTIDE SEQUENCE [LARGE SCALE GENOMIC DNA]</scope>
</reference>
<comment type="function">
    <text evidence="8">May play a role in mRNA degradation.</text>
</comment>
<keyword evidence="6 8" id="KW-0862">Zinc</keyword>
<evidence type="ECO:0000256" key="6">
    <source>
        <dbReference type="ARBA" id="ARBA00022833"/>
    </source>
</evidence>
<protein>
    <recommendedName>
        <fullName evidence="8">RNA-binding protein NOB1</fullName>
    </recommendedName>
</protein>
<dbReference type="Gene3D" id="6.20.210.10">
    <property type="entry name" value="Nin one binding (NOB1), Zn-ribbon-like"/>
    <property type="match status" value="1"/>
</dbReference>
<dbReference type="CDD" id="cd09876">
    <property type="entry name" value="PIN_Nob1-like"/>
    <property type="match status" value="1"/>
</dbReference>
<keyword evidence="5" id="KW-0378">Hydrolase</keyword>
<dbReference type="PANTHER" id="PTHR12814">
    <property type="entry name" value="RNA-BINDING PROTEIN NOB1"/>
    <property type="match status" value="1"/>
</dbReference>
<name>A0ABP0FPE9_CLALP</name>
<feature type="domain" description="Ribonuclease PIN" evidence="11">
    <location>
        <begin position="6"/>
        <end position="92"/>
    </location>
</feature>
<evidence type="ECO:0000256" key="7">
    <source>
        <dbReference type="ARBA" id="ARBA00023242"/>
    </source>
</evidence>
<comment type="similarity">
    <text evidence="2 8">Belongs to the NOB1 family.</text>
</comment>
<dbReference type="InterPro" id="IPR017117">
    <property type="entry name" value="Nob1_euk"/>
</dbReference>
<dbReference type="Pfam" id="PF17146">
    <property type="entry name" value="PIN_6"/>
    <property type="match status" value="1"/>
</dbReference>
<dbReference type="InterPro" id="IPR014881">
    <property type="entry name" value="NOB1_Zn-bd"/>
</dbReference>
<feature type="region of interest" description="Disordered" evidence="9">
    <location>
        <begin position="386"/>
        <end position="409"/>
    </location>
</feature>
<evidence type="ECO:0000256" key="4">
    <source>
        <dbReference type="ARBA" id="ARBA00022723"/>
    </source>
</evidence>